<reference evidence="1" key="1">
    <citation type="submission" date="2021-06" db="EMBL/GenBank/DDBJ databases">
        <title>44 bacteria genomes isolated from Dapeng, Shenzhen.</title>
        <authorList>
            <person name="Zheng W."/>
            <person name="Yu S."/>
            <person name="Huang Y."/>
        </authorList>
    </citation>
    <scope>NUCLEOTIDE SEQUENCE</scope>
    <source>
        <strain evidence="1">DP5N28-2</strain>
    </source>
</reference>
<dbReference type="SUPFAM" id="SSF158446">
    <property type="entry name" value="IVS-encoded protein-like"/>
    <property type="match status" value="1"/>
</dbReference>
<dbReference type="NCBIfam" id="TIGR02436">
    <property type="entry name" value="four helix bundle protein"/>
    <property type="match status" value="1"/>
</dbReference>
<sequence length="120" mass="14004">MDTFNFEKLIAWEKSVEFFDLIMIKTEDFHNNKSSYRLKEQLDAASASISMNIAEGTGRYSKKEYLKFLYYSRGSLYETVTLLILLNKRNNLSDENLQFLKAKAMEITKILNGLITSIRK</sequence>
<evidence type="ECO:0000313" key="1">
    <source>
        <dbReference type="EMBL" id="MBY5956628.1"/>
    </source>
</evidence>
<keyword evidence="2" id="KW-1185">Reference proteome</keyword>
<protein>
    <submittedName>
        <fullName evidence="1">Four helix bundle protein</fullName>
    </submittedName>
</protein>
<dbReference type="CDD" id="cd16377">
    <property type="entry name" value="23S_rRNA_IVP_like"/>
    <property type="match status" value="1"/>
</dbReference>
<dbReference type="RefSeq" id="WP_222578153.1">
    <property type="nucleotide sequence ID" value="NZ_JAHVHU010000002.1"/>
</dbReference>
<dbReference type="PANTHER" id="PTHR38471">
    <property type="entry name" value="FOUR HELIX BUNDLE PROTEIN"/>
    <property type="match status" value="1"/>
</dbReference>
<dbReference type="EMBL" id="JAHVHU010000002">
    <property type="protein sequence ID" value="MBY5956628.1"/>
    <property type="molecule type" value="Genomic_DNA"/>
</dbReference>
<dbReference type="InterPro" id="IPR012657">
    <property type="entry name" value="23S_rRNA-intervening_sequence"/>
</dbReference>
<dbReference type="InterPro" id="IPR036583">
    <property type="entry name" value="23S_rRNA_IVS_sf"/>
</dbReference>
<evidence type="ECO:0000313" key="2">
    <source>
        <dbReference type="Proteomes" id="UP000753961"/>
    </source>
</evidence>
<dbReference type="Gene3D" id="1.20.1440.60">
    <property type="entry name" value="23S rRNA-intervening sequence"/>
    <property type="match status" value="1"/>
</dbReference>
<name>A0A953HRL9_9BACT</name>
<comment type="caution">
    <text evidence="1">The sequence shown here is derived from an EMBL/GenBank/DDBJ whole genome shotgun (WGS) entry which is preliminary data.</text>
</comment>
<dbReference type="PANTHER" id="PTHR38471:SF2">
    <property type="entry name" value="FOUR HELIX BUNDLE PROTEIN"/>
    <property type="match status" value="1"/>
</dbReference>
<proteinExistence type="predicted"/>
<dbReference type="AlphaFoldDB" id="A0A953HRL9"/>
<accession>A0A953HRL9</accession>
<gene>
    <name evidence="1" type="ORF">KUV50_00680</name>
</gene>
<organism evidence="1 2">
    <name type="scientific">Membranihabitans marinus</name>
    <dbReference type="NCBI Taxonomy" id="1227546"/>
    <lineage>
        <taxon>Bacteria</taxon>
        <taxon>Pseudomonadati</taxon>
        <taxon>Bacteroidota</taxon>
        <taxon>Saprospiria</taxon>
        <taxon>Saprospirales</taxon>
        <taxon>Saprospiraceae</taxon>
        <taxon>Membranihabitans</taxon>
    </lineage>
</organism>
<dbReference type="Proteomes" id="UP000753961">
    <property type="component" value="Unassembled WGS sequence"/>
</dbReference>
<dbReference type="Pfam" id="PF05635">
    <property type="entry name" value="23S_rRNA_IVP"/>
    <property type="match status" value="1"/>
</dbReference>